<dbReference type="OrthoDB" id="4764735at2759"/>
<reference evidence="3" key="1">
    <citation type="submission" date="2021-12" db="EMBL/GenBank/DDBJ databases">
        <title>Curvularia clavata genome.</title>
        <authorList>
            <person name="Cao Y."/>
        </authorList>
    </citation>
    <scope>NUCLEOTIDE SEQUENCE</scope>
    <source>
        <strain evidence="3">Yc1106</strain>
    </source>
</reference>
<dbReference type="Proteomes" id="UP001056012">
    <property type="component" value="Chromosome 1"/>
</dbReference>
<feature type="compositionally biased region" description="Polar residues" evidence="1">
    <location>
        <begin position="262"/>
        <end position="278"/>
    </location>
</feature>
<keyword evidence="2" id="KW-0732">Signal</keyword>
<name>A0A9Q9DNU1_CURCL</name>
<keyword evidence="4" id="KW-1185">Reference proteome</keyword>
<accession>A0A9Q9DNU1</accession>
<evidence type="ECO:0000313" key="3">
    <source>
        <dbReference type="EMBL" id="USP73510.1"/>
    </source>
</evidence>
<dbReference type="AlphaFoldDB" id="A0A9Q9DNU1"/>
<evidence type="ECO:0000313" key="4">
    <source>
        <dbReference type="Proteomes" id="UP001056012"/>
    </source>
</evidence>
<feature type="signal peptide" evidence="2">
    <location>
        <begin position="1"/>
        <end position="17"/>
    </location>
</feature>
<proteinExistence type="predicted"/>
<sequence length="455" mass="50552">MSQVLALLPLFFHPIAPQQPEQMSGSTPSNTSFFSFGPKDSFVSKSFAGLQYLQDLLLSRAVSEVHWAALGPEPESWVLSAKDAAGKSSIRWGSAIPSRLQTVLNKTWHSPHLRAFLGPDDSFIVWHPDLIRWANLPASLEDALQSWLTPSGWRVGPPRMVTWGPEGAFFAMSEYGDVVYKLGDSDAWEIYKETVEEWKAEKGFLWSQLAFIALDPTSADQFIAVRNDGTWAGSIDDINEDALEAFALNFFARAKSKHKSKPSTSQSAGQTPNGTSESAEQKEKAVVQALYEKWSTETAVMFAAASAASAGPKPKQPRKLQVRSQSSSSDASSTPPPLHRASSSPPKLFTMFPYLPNSVTTCKLPTCKMLKSEENSIHACQHDVEKLLRASGLYSYEWLRQERLRWHPDRFGRLCDEEWRETGKKLAGEMFKLMSVLMEDLKGDQAQGSSSSRNP</sequence>
<gene>
    <name evidence="3" type="ORF">yc1106_00784</name>
</gene>
<feature type="region of interest" description="Disordered" evidence="1">
    <location>
        <begin position="258"/>
        <end position="281"/>
    </location>
</feature>
<feature type="region of interest" description="Disordered" evidence="1">
    <location>
        <begin position="307"/>
        <end position="345"/>
    </location>
</feature>
<dbReference type="VEuPathDB" id="FungiDB:yc1106_00784"/>
<organism evidence="3 4">
    <name type="scientific">Curvularia clavata</name>
    <dbReference type="NCBI Taxonomy" id="95742"/>
    <lineage>
        <taxon>Eukaryota</taxon>
        <taxon>Fungi</taxon>
        <taxon>Dikarya</taxon>
        <taxon>Ascomycota</taxon>
        <taxon>Pezizomycotina</taxon>
        <taxon>Dothideomycetes</taxon>
        <taxon>Pleosporomycetidae</taxon>
        <taxon>Pleosporales</taxon>
        <taxon>Pleosporineae</taxon>
        <taxon>Pleosporaceae</taxon>
        <taxon>Curvularia</taxon>
    </lineage>
</organism>
<dbReference type="EMBL" id="CP089274">
    <property type="protein sequence ID" value="USP73510.1"/>
    <property type="molecule type" value="Genomic_DNA"/>
</dbReference>
<evidence type="ECO:0000256" key="2">
    <source>
        <dbReference type="SAM" id="SignalP"/>
    </source>
</evidence>
<feature type="chain" id="PRO_5040517733" evidence="2">
    <location>
        <begin position="18"/>
        <end position="455"/>
    </location>
</feature>
<evidence type="ECO:0000256" key="1">
    <source>
        <dbReference type="SAM" id="MobiDB-lite"/>
    </source>
</evidence>
<feature type="compositionally biased region" description="Low complexity" evidence="1">
    <location>
        <begin position="324"/>
        <end position="333"/>
    </location>
</feature>
<protein>
    <submittedName>
        <fullName evidence="3">Uncharacterized protein</fullName>
    </submittedName>
</protein>